<evidence type="ECO:0000259" key="2">
    <source>
        <dbReference type="SMART" id="SM00646"/>
    </source>
</evidence>
<feature type="domain" description="MurNAc-LAA" evidence="2">
    <location>
        <begin position="256"/>
        <end position="374"/>
    </location>
</feature>
<dbReference type="InterPro" id="IPR050695">
    <property type="entry name" value="N-acetylmuramoyl_amidase_3"/>
</dbReference>
<dbReference type="InterPro" id="IPR036365">
    <property type="entry name" value="PGBD-like_sf"/>
</dbReference>
<reference evidence="4" key="1">
    <citation type="journal article" date="2019" name="Int. J. Syst. Evol. Microbiol.">
        <title>The Global Catalogue of Microorganisms (GCM) 10K type strain sequencing project: providing services to taxonomists for standard genome sequencing and annotation.</title>
        <authorList>
            <consortium name="The Broad Institute Genomics Platform"/>
            <consortium name="The Broad Institute Genome Sequencing Center for Infectious Disease"/>
            <person name="Wu L."/>
            <person name="Ma J."/>
        </authorList>
    </citation>
    <scope>NUCLEOTIDE SEQUENCE [LARGE SCALE GENOMIC DNA]</scope>
    <source>
        <strain evidence="4">JCM 18958</strain>
    </source>
</reference>
<comment type="caution">
    <text evidence="3">The sequence shown here is derived from an EMBL/GenBank/DDBJ whole genome shotgun (WGS) entry which is preliminary data.</text>
</comment>
<name>A0ABP8X3L8_9MICC</name>
<evidence type="ECO:0000313" key="3">
    <source>
        <dbReference type="EMBL" id="GAA4699251.1"/>
    </source>
</evidence>
<keyword evidence="1" id="KW-0378">Hydrolase</keyword>
<dbReference type="RefSeq" id="WP_345311176.1">
    <property type="nucleotide sequence ID" value="NZ_BAABLN010000023.1"/>
</dbReference>
<organism evidence="3 4">
    <name type="scientific">Kocuria gwangalliensis</name>
    <dbReference type="NCBI Taxonomy" id="501592"/>
    <lineage>
        <taxon>Bacteria</taxon>
        <taxon>Bacillati</taxon>
        <taxon>Actinomycetota</taxon>
        <taxon>Actinomycetes</taxon>
        <taxon>Micrococcales</taxon>
        <taxon>Micrococcaceae</taxon>
        <taxon>Kocuria</taxon>
    </lineage>
</organism>
<dbReference type="SMART" id="SM00646">
    <property type="entry name" value="Ami_3"/>
    <property type="match status" value="1"/>
</dbReference>
<dbReference type="SUPFAM" id="SSF47090">
    <property type="entry name" value="PGBD-like"/>
    <property type="match status" value="2"/>
</dbReference>
<protein>
    <submittedName>
        <fullName evidence="3">N-acetylmuramoyl-L-alanine amidase</fullName>
    </submittedName>
</protein>
<dbReference type="PANTHER" id="PTHR30404:SF0">
    <property type="entry name" value="N-ACETYLMURAMOYL-L-ALANINE AMIDASE AMIC"/>
    <property type="match status" value="1"/>
</dbReference>
<dbReference type="Gene3D" id="1.10.101.10">
    <property type="entry name" value="PGBD-like superfamily/PGBD"/>
    <property type="match status" value="2"/>
</dbReference>
<dbReference type="InterPro" id="IPR002477">
    <property type="entry name" value="Peptidoglycan-bd-like"/>
</dbReference>
<dbReference type="PANTHER" id="PTHR30404">
    <property type="entry name" value="N-ACETYLMURAMOYL-L-ALANINE AMIDASE"/>
    <property type="match status" value="1"/>
</dbReference>
<dbReference type="Gene3D" id="3.40.630.40">
    <property type="entry name" value="Zn-dependent exopeptidases"/>
    <property type="match status" value="1"/>
</dbReference>
<evidence type="ECO:0000313" key="4">
    <source>
        <dbReference type="Proteomes" id="UP001501446"/>
    </source>
</evidence>
<keyword evidence="4" id="KW-1185">Reference proteome</keyword>
<evidence type="ECO:0000256" key="1">
    <source>
        <dbReference type="ARBA" id="ARBA00022801"/>
    </source>
</evidence>
<dbReference type="EMBL" id="BAABLN010000023">
    <property type="protein sequence ID" value="GAA4699251.1"/>
    <property type="molecule type" value="Genomic_DNA"/>
</dbReference>
<dbReference type="Pfam" id="PF01471">
    <property type="entry name" value="PG_binding_1"/>
    <property type="match status" value="2"/>
</dbReference>
<gene>
    <name evidence="3" type="ORF">GCM10025781_16760</name>
</gene>
<dbReference type="InterPro" id="IPR036366">
    <property type="entry name" value="PGBDSf"/>
</dbReference>
<dbReference type="CDD" id="cd02696">
    <property type="entry name" value="MurNAc-LAA"/>
    <property type="match status" value="1"/>
</dbReference>
<dbReference type="Pfam" id="PF01520">
    <property type="entry name" value="Amidase_3"/>
    <property type="match status" value="1"/>
</dbReference>
<dbReference type="Proteomes" id="UP001501446">
    <property type="component" value="Unassembled WGS sequence"/>
</dbReference>
<proteinExistence type="predicted"/>
<dbReference type="SUPFAM" id="SSF53187">
    <property type="entry name" value="Zn-dependent exopeptidases"/>
    <property type="match status" value="1"/>
</dbReference>
<dbReference type="InterPro" id="IPR002508">
    <property type="entry name" value="MurNAc-LAA_cat"/>
</dbReference>
<accession>A0ABP8X3L8</accession>
<sequence>MTSEPHAANLRLGVTDRRVVGLRERLIRASEGATGVSPDAVKDPSHFDETLDGALRIFQQNKGLIVDGVLGPETETALTQAQYTLGDRPLFYDAEHPLRGEDVELIQANLSRLGFYYGHLNGVFCRKTHYAVVELQQNLGLEANGVVDLETIAALARINKNITSSKAYSLRDYHRLEQATNALKQRVIILLPWSTSGQAISPTAPEQFTADQERITTDVALRTYELLNNVGASPVILSTGSYMTRSGEPVRTVESKAAATQGHPDALVLTLHCDWNASESANGVATYYWGDQDGAETFSPIGETAARYILKELISRTGAQDLGCHARQWELLRYSNAPTVWIDLGYLSSAAERINLENPEHRERLAESILCALQRMYVQSADNIATGTMSLSDIEDYYNSN</sequence>